<gene>
    <name evidence="2" type="ORF">niasHS_003219</name>
</gene>
<organism evidence="2 3">
    <name type="scientific">Heterodera schachtii</name>
    <name type="common">Sugarbeet cyst nematode worm</name>
    <name type="synonym">Tylenchus schachtii</name>
    <dbReference type="NCBI Taxonomy" id="97005"/>
    <lineage>
        <taxon>Eukaryota</taxon>
        <taxon>Metazoa</taxon>
        <taxon>Ecdysozoa</taxon>
        <taxon>Nematoda</taxon>
        <taxon>Chromadorea</taxon>
        <taxon>Rhabditida</taxon>
        <taxon>Tylenchina</taxon>
        <taxon>Tylenchomorpha</taxon>
        <taxon>Tylenchoidea</taxon>
        <taxon>Heteroderidae</taxon>
        <taxon>Heteroderinae</taxon>
        <taxon>Heterodera</taxon>
    </lineage>
</organism>
<evidence type="ECO:0000313" key="2">
    <source>
        <dbReference type="EMBL" id="KAL3101810.1"/>
    </source>
</evidence>
<feature type="region of interest" description="Disordered" evidence="1">
    <location>
        <begin position="1"/>
        <end position="20"/>
    </location>
</feature>
<dbReference type="AlphaFoldDB" id="A0ABD2KFU5"/>
<dbReference type="Proteomes" id="UP001620645">
    <property type="component" value="Unassembled WGS sequence"/>
</dbReference>
<comment type="caution">
    <text evidence="2">The sequence shown here is derived from an EMBL/GenBank/DDBJ whole genome shotgun (WGS) entry which is preliminary data.</text>
</comment>
<feature type="region of interest" description="Disordered" evidence="1">
    <location>
        <begin position="101"/>
        <end position="163"/>
    </location>
</feature>
<name>A0ABD2KFU5_HETSC</name>
<evidence type="ECO:0000313" key="3">
    <source>
        <dbReference type="Proteomes" id="UP001620645"/>
    </source>
</evidence>
<keyword evidence="3" id="KW-1185">Reference proteome</keyword>
<sequence>MQPNSAPANNDSSNDPDAYLRPSADFKPWYPSFRNIVITNERRPGRYTKREKRQIRASLLPVLPNPDDGKDYVLGGKYAKTPAQVDAEFAEQLKLEKAMREEEKRRMGIVDISGAASSSAEESSSEGNGGGGAGRGRGAAPGVRLSYGGMRGIARGHSGFSRQ</sequence>
<dbReference type="EMBL" id="JBICCN010000026">
    <property type="protein sequence ID" value="KAL3101810.1"/>
    <property type="molecule type" value="Genomic_DNA"/>
</dbReference>
<accession>A0ABD2KFU5</accession>
<proteinExistence type="predicted"/>
<evidence type="ECO:0000256" key="1">
    <source>
        <dbReference type="SAM" id="MobiDB-lite"/>
    </source>
</evidence>
<feature type="compositionally biased region" description="Gly residues" evidence="1">
    <location>
        <begin position="127"/>
        <end position="139"/>
    </location>
</feature>
<feature type="compositionally biased region" description="Low complexity" evidence="1">
    <location>
        <begin position="113"/>
        <end position="126"/>
    </location>
</feature>
<reference evidence="2 3" key="1">
    <citation type="submission" date="2024-10" db="EMBL/GenBank/DDBJ databases">
        <authorList>
            <person name="Kim D."/>
        </authorList>
    </citation>
    <scope>NUCLEOTIDE SEQUENCE [LARGE SCALE GENOMIC DNA]</scope>
    <source>
        <strain evidence="2">Taebaek</strain>
    </source>
</reference>
<feature type="compositionally biased region" description="Low complexity" evidence="1">
    <location>
        <begin position="1"/>
        <end position="17"/>
    </location>
</feature>
<protein>
    <submittedName>
        <fullName evidence="2">Uncharacterized protein</fullName>
    </submittedName>
</protein>